<comment type="caution">
    <text evidence="7">The sequence shown here is derived from an EMBL/GenBank/DDBJ whole genome shotgun (WGS) entry which is preliminary data.</text>
</comment>
<gene>
    <name evidence="7" type="ORF">DPN68_08885</name>
</gene>
<dbReference type="GO" id="GO:0016887">
    <property type="term" value="F:ATP hydrolysis activity"/>
    <property type="evidence" value="ECO:0007669"/>
    <property type="project" value="InterPro"/>
</dbReference>
<dbReference type="InterPro" id="IPR011703">
    <property type="entry name" value="ATPase_AAA-3"/>
</dbReference>
<dbReference type="FunFam" id="3.40.50.300:FF:000640">
    <property type="entry name" value="MoxR family ATPase"/>
    <property type="match status" value="1"/>
</dbReference>
<evidence type="ECO:0000313" key="7">
    <source>
        <dbReference type="EMBL" id="RBA28023.1"/>
    </source>
</evidence>
<dbReference type="GO" id="GO:0005524">
    <property type="term" value="F:ATP binding"/>
    <property type="evidence" value="ECO:0007669"/>
    <property type="project" value="UniProtKB-KW"/>
</dbReference>
<accession>A0A365P118</accession>
<dbReference type="PANTHER" id="PTHR42759:SF1">
    <property type="entry name" value="MAGNESIUM-CHELATASE SUBUNIT CHLD"/>
    <property type="match status" value="1"/>
</dbReference>
<evidence type="ECO:0000259" key="5">
    <source>
        <dbReference type="Pfam" id="PF07726"/>
    </source>
</evidence>
<proteinExistence type="inferred from homology"/>
<dbReference type="SUPFAM" id="SSF52540">
    <property type="entry name" value="P-loop containing nucleoside triphosphate hydrolases"/>
    <property type="match status" value="1"/>
</dbReference>
<organism evidence="7 8">
    <name type="scientific">Flavobacterium tibetense</name>
    <dbReference type="NCBI Taxonomy" id="2233533"/>
    <lineage>
        <taxon>Bacteria</taxon>
        <taxon>Pseudomonadati</taxon>
        <taxon>Bacteroidota</taxon>
        <taxon>Flavobacteriia</taxon>
        <taxon>Flavobacteriales</taxon>
        <taxon>Flavobacteriaceae</taxon>
        <taxon>Flavobacterium</taxon>
    </lineage>
</organism>
<dbReference type="InterPro" id="IPR041628">
    <property type="entry name" value="ChlI/MoxR_AAA_lid"/>
</dbReference>
<feature type="region of interest" description="Disordered" evidence="4">
    <location>
        <begin position="1"/>
        <end position="20"/>
    </location>
</feature>
<reference evidence="7 8" key="1">
    <citation type="submission" date="2018-06" db="EMBL/GenBank/DDBJ databases">
        <title>Flavobacterium tibetense sp. nov., isolated from a wetland YonghuCo on Tibetan Plateau.</title>
        <authorList>
            <person name="Xing P."/>
            <person name="Phurbu D."/>
            <person name="Lu H."/>
        </authorList>
    </citation>
    <scope>NUCLEOTIDE SEQUENCE [LARGE SCALE GENOMIC DNA]</scope>
    <source>
        <strain evidence="7 8">YH5</strain>
    </source>
</reference>
<dbReference type="InterPro" id="IPR027417">
    <property type="entry name" value="P-loop_NTPase"/>
</dbReference>
<dbReference type="EMBL" id="QLST01000010">
    <property type="protein sequence ID" value="RBA28023.1"/>
    <property type="molecule type" value="Genomic_DNA"/>
</dbReference>
<evidence type="ECO:0000259" key="6">
    <source>
        <dbReference type="Pfam" id="PF17863"/>
    </source>
</evidence>
<protein>
    <submittedName>
        <fullName evidence="7">Magnesium chelatase</fullName>
    </submittedName>
</protein>
<name>A0A365P118_9FLAO</name>
<dbReference type="Proteomes" id="UP000253319">
    <property type="component" value="Unassembled WGS sequence"/>
</dbReference>
<evidence type="ECO:0000256" key="4">
    <source>
        <dbReference type="SAM" id="MobiDB-lite"/>
    </source>
</evidence>
<dbReference type="PIRSF" id="PIRSF002849">
    <property type="entry name" value="AAA_ATPase_chaperone_MoxR_prd"/>
    <property type="match status" value="1"/>
</dbReference>
<dbReference type="PANTHER" id="PTHR42759">
    <property type="entry name" value="MOXR FAMILY PROTEIN"/>
    <property type="match status" value="1"/>
</dbReference>
<dbReference type="Pfam" id="PF07726">
    <property type="entry name" value="AAA_3"/>
    <property type="match status" value="1"/>
</dbReference>
<evidence type="ECO:0000256" key="1">
    <source>
        <dbReference type="ARBA" id="ARBA00022741"/>
    </source>
</evidence>
<dbReference type="AlphaFoldDB" id="A0A365P118"/>
<keyword evidence="1" id="KW-0547">Nucleotide-binding</keyword>
<evidence type="ECO:0000256" key="2">
    <source>
        <dbReference type="ARBA" id="ARBA00022840"/>
    </source>
</evidence>
<keyword evidence="2" id="KW-0067">ATP-binding</keyword>
<dbReference type="OrthoDB" id="9808397at2"/>
<evidence type="ECO:0000313" key="8">
    <source>
        <dbReference type="Proteomes" id="UP000253319"/>
    </source>
</evidence>
<keyword evidence="8" id="KW-1185">Reference proteome</keyword>
<dbReference type="Gene3D" id="1.10.8.80">
    <property type="entry name" value="Magnesium chelatase subunit I, C-Terminal domain"/>
    <property type="match status" value="1"/>
</dbReference>
<sequence>MENTFENTNENNEIIPNTIGNETVATNETNENQNETENVSFETRLNLQPLQTQIQQIKQEIAKVIVGQEKMIDQLLVAILSNGHVLLEGVPGVAKTISAKLLAKTLSLDFSRIQFTPDLMPSDIIGTSVFDLSKSTFEFKKGPIFSNFVLIDEINRAPAKTQAALFEVMEERQITADGTTYILDKPFLVIATQNPIEQEGTYRLPEAQLDRFLFKITIDYPNLSEEITIIQKENELQSQDKLGAIATIISKSDIGAFQSLVKQVLIEQNLIEYIAKIVMNTRENAFLYLGASPRASIAILNAAKGFAALKGRDFVTPDDIKEAAIPVMQHRVVVTPEREMEGITSAAIIKQIIDSVEIPR</sequence>
<evidence type="ECO:0000256" key="3">
    <source>
        <dbReference type="ARBA" id="ARBA00061607"/>
    </source>
</evidence>
<dbReference type="RefSeq" id="WP_113989304.1">
    <property type="nucleotide sequence ID" value="NZ_QLST01000010.1"/>
</dbReference>
<dbReference type="Pfam" id="PF17863">
    <property type="entry name" value="AAA_lid_2"/>
    <property type="match status" value="1"/>
</dbReference>
<feature type="domain" description="ATPase AAA-3" evidence="5">
    <location>
        <begin position="84"/>
        <end position="214"/>
    </location>
</feature>
<dbReference type="Gene3D" id="3.40.50.300">
    <property type="entry name" value="P-loop containing nucleotide triphosphate hydrolases"/>
    <property type="match status" value="1"/>
</dbReference>
<dbReference type="CDD" id="cd00009">
    <property type="entry name" value="AAA"/>
    <property type="match status" value="1"/>
</dbReference>
<feature type="domain" description="ChlI/MoxR AAA lid" evidence="6">
    <location>
        <begin position="280"/>
        <end position="352"/>
    </location>
</feature>
<comment type="similarity">
    <text evidence="3">Belongs to the MoxR family.</text>
</comment>
<dbReference type="InterPro" id="IPR050764">
    <property type="entry name" value="CbbQ/NirQ/NorQ/GpvN"/>
</dbReference>